<evidence type="ECO:0000259" key="4">
    <source>
        <dbReference type="PROSITE" id="PS50198"/>
    </source>
</evidence>
<dbReference type="EMBL" id="LVJH01000018">
    <property type="protein sequence ID" value="OAB42733.1"/>
    <property type="molecule type" value="Genomic_DNA"/>
</dbReference>
<dbReference type="RefSeq" id="WP_068532672.1">
    <property type="nucleotide sequence ID" value="NZ_LVJH01000018.1"/>
</dbReference>
<keyword evidence="1" id="KW-0697">Rotamase</keyword>
<organism evidence="5 6">
    <name type="scientific">Paenibacillus glacialis</name>
    <dbReference type="NCBI Taxonomy" id="494026"/>
    <lineage>
        <taxon>Bacteria</taxon>
        <taxon>Bacillati</taxon>
        <taxon>Bacillota</taxon>
        <taxon>Bacilli</taxon>
        <taxon>Bacillales</taxon>
        <taxon>Paenibacillaceae</taxon>
        <taxon>Paenibacillus</taxon>
    </lineage>
</organism>
<dbReference type="InterPro" id="IPR050245">
    <property type="entry name" value="PrsA_foldase"/>
</dbReference>
<feature type="domain" description="PpiC" evidence="4">
    <location>
        <begin position="170"/>
        <end position="268"/>
    </location>
</feature>
<dbReference type="SUPFAM" id="SSF109998">
    <property type="entry name" value="Triger factor/SurA peptide-binding domain-like"/>
    <property type="match status" value="1"/>
</dbReference>
<dbReference type="PANTHER" id="PTHR47245">
    <property type="entry name" value="PEPTIDYLPROLYL ISOMERASE"/>
    <property type="match status" value="1"/>
</dbReference>
<dbReference type="InterPro" id="IPR000297">
    <property type="entry name" value="PPIase_PpiC"/>
</dbReference>
<feature type="chain" id="PRO_5039053646" description="PpiC domain-containing protein" evidence="3">
    <location>
        <begin position="26"/>
        <end position="352"/>
    </location>
</feature>
<reference evidence="5 6" key="1">
    <citation type="submission" date="2016-03" db="EMBL/GenBank/DDBJ databases">
        <title>Draft genome sequence of Paenibacillus glacialis DSM 22343.</title>
        <authorList>
            <person name="Shin S.-K."/>
            <person name="Yi H."/>
        </authorList>
    </citation>
    <scope>NUCLEOTIDE SEQUENCE [LARGE SCALE GENOMIC DNA]</scope>
    <source>
        <strain evidence="5 6">DSM 22343</strain>
    </source>
</reference>
<name>A0A162MDR1_9BACL</name>
<feature type="region of interest" description="Disordered" evidence="2">
    <location>
        <begin position="308"/>
        <end position="352"/>
    </location>
</feature>
<evidence type="ECO:0000313" key="5">
    <source>
        <dbReference type="EMBL" id="OAB42733.1"/>
    </source>
</evidence>
<dbReference type="GO" id="GO:0003755">
    <property type="term" value="F:peptidyl-prolyl cis-trans isomerase activity"/>
    <property type="evidence" value="ECO:0007669"/>
    <property type="project" value="UniProtKB-KW"/>
</dbReference>
<dbReference type="STRING" id="494026.PGLA_11410"/>
<evidence type="ECO:0000313" key="6">
    <source>
        <dbReference type="Proteomes" id="UP000076967"/>
    </source>
</evidence>
<proteinExistence type="predicted"/>
<dbReference type="PANTHER" id="PTHR47245:SF2">
    <property type="entry name" value="PEPTIDYL-PROLYL CIS-TRANS ISOMERASE HP_0175-RELATED"/>
    <property type="match status" value="1"/>
</dbReference>
<evidence type="ECO:0000256" key="3">
    <source>
        <dbReference type="SAM" id="SignalP"/>
    </source>
</evidence>
<dbReference type="PROSITE" id="PS50198">
    <property type="entry name" value="PPIC_PPIASE_2"/>
    <property type="match status" value="1"/>
</dbReference>
<keyword evidence="6" id="KW-1185">Reference proteome</keyword>
<dbReference type="OrthoDB" id="14196at2"/>
<dbReference type="AlphaFoldDB" id="A0A162MDR1"/>
<dbReference type="Pfam" id="PF13616">
    <property type="entry name" value="Rotamase_3"/>
    <property type="match status" value="1"/>
</dbReference>
<dbReference type="Gene3D" id="3.10.50.40">
    <property type="match status" value="1"/>
</dbReference>
<feature type="signal peptide" evidence="3">
    <location>
        <begin position="1"/>
        <end position="25"/>
    </location>
</feature>
<feature type="compositionally biased region" description="Basic and acidic residues" evidence="2">
    <location>
        <begin position="315"/>
        <end position="352"/>
    </location>
</feature>
<dbReference type="PROSITE" id="PS51257">
    <property type="entry name" value="PROKAR_LIPOPROTEIN"/>
    <property type="match status" value="1"/>
</dbReference>
<protein>
    <recommendedName>
        <fullName evidence="4">PpiC domain-containing protein</fullName>
    </recommendedName>
</protein>
<dbReference type="InterPro" id="IPR046357">
    <property type="entry name" value="PPIase_dom_sf"/>
</dbReference>
<keyword evidence="3" id="KW-0732">Signal</keyword>
<dbReference type="SUPFAM" id="SSF54534">
    <property type="entry name" value="FKBP-like"/>
    <property type="match status" value="1"/>
</dbReference>
<gene>
    <name evidence="5" type="ORF">PGLA_11410</name>
</gene>
<dbReference type="Proteomes" id="UP000076967">
    <property type="component" value="Unassembled WGS sequence"/>
</dbReference>
<sequence length="352" mass="39306">MLSNKKSWKLVSITLVAVLALSLLSACGKSSENVVATYKGGELTLDEYNIEKKVLIFLSPQYAQLAEMEDFKTYLVNQQVAFEYLSDKATKEAKEAGKKLAVDQLDQMKEQVGEDAFKKMLDEQELKETDLKGYLEQVMISMQDMTDKVTDEEVKKQYEATKQDFTIASVRHVLISLTDANQKARTKEEALKLAKDVKSKLDKGEDFATIAKKYSDDKGSAENGGLYENTPAGTWVEAFKQSAVTLPLNTISDPVETDYGYHILKVESRTETPFDKLTQVQKDAIKNTVGSKKIDDFMSKDLKDIIKKVNLPKSPEAKTDEKTPTPETGTDTKTDTKTDAKTDETKTEATTP</sequence>
<evidence type="ECO:0000256" key="2">
    <source>
        <dbReference type="SAM" id="MobiDB-lite"/>
    </source>
</evidence>
<dbReference type="InterPro" id="IPR027304">
    <property type="entry name" value="Trigger_fact/SurA_dom_sf"/>
</dbReference>
<accession>A0A162MDR1</accession>
<comment type="caution">
    <text evidence="5">The sequence shown here is derived from an EMBL/GenBank/DDBJ whole genome shotgun (WGS) entry which is preliminary data.</text>
</comment>
<evidence type="ECO:0000256" key="1">
    <source>
        <dbReference type="PROSITE-ProRule" id="PRU00278"/>
    </source>
</evidence>
<keyword evidence="1" id="KW-0413">Isomerase</keyword>